<dbReference type="RefSeq" id="WP_048938514.1">
    <property type="nucleotide sequence ID" value="NZ_CP020925.1"/>
</dbReference>
<keyword evidence="2" id="KW-0805">Transcription regulation</keyword>
<dbReference type="SUPFAM" id="SSF46785">
    <property type="entry name" value="Winged helix' DNA-binding domain"/>
    <property type="match status" value="1"/>
</dbReference>
<accession>A0A0J9CZM1</accession>
<dbReference type="Gene3D" id="1.10.10.10">
    <property type="entry name" value="Winged helix-like DNA-binding domain superfamily/Winged helix DNA-binding domain"/>
    <property type="match status" value="1"/>
</dbReference>
<evidence type="ECO:0000313" key="7">
    <source>
        <dbReference type="EMBL" id="QHD68916.1"/>
    </source>
</evidence>
<dbReference type="InterPro" id="IPR005119">
    <property type="entry name" value="LysR_subst-bd"/>
</dbReference>
<reference evidence="6 9" key="1">
    <citation type="submission" date="2017-04" db="EMBL/GenBank/DDBJ databases">
        <title>Characterization, genome and methylation analysis of a phthalic acid esters degrading strain Sphingobium yanoikuyae SHJ.</title>
        <authorList>
            <person name="Feng L."/>
        </authorList>
    </citation>
    <scope>NUCLEOTIDE SEQUENCE [LARGE SCALE GENOMIC DNA]</scope>
    <source>
        <strain evidence="6 9">SHJ</strain>
    </source>
</reference>
<evidence type="ECO:0000313" key="8">
    <source>
        <dbReference type="EMBL" id="RSU46635.1"/>
    </source>
</evidence>
<keyword evidence="4" id="KW-0804">Transcription</keyword>
<comment type="similarity">
    <text evidence="1">Belongs to the LysR transcriptional regulatory family.</text>
</comment>
<dbReference type="PRINTS" id="PR00039">
    <property type="entry name" value="HTHLYSR"/>
</dbReference>
<sequence>MRFRGLDLNLLAVFEGLMQTHSVSGAARQMHLSQPAMSAALSRLRDYFGDPLLVTHGKRMYPTAFAESLAPLVRECLGGIETLLATSASFDPANSQRTFKVIASDYVITALVAPLMADLSNLAPGVRLQLISPDQHSSELIGDGKADLMISPREFLSADHPTELLFEEEHVVVGWEDNPLLQTPLDEARFLGAGHIGVAIGSRSNIAFADRHLALMGKHRRIEISASSFTTVPWLLVGTQRLAVMHERLARAAMRLFPLTSVPMPFAFPVMQELVQFHQTRAADEGLFWFREQLRRIATNPQNG</sequence>
<dbReference type="EMBL" id="CP047218">
    <property type="protein sequence ID" value="QHD68916.1"/>
    <property type="molecule type" value="Genomic_DNA"/>
</dbReference>
<protein>
    <submittedName>
        <fullName evidence="6">LysR family transcriptional regulator</fullName>
    </submittedName>
</protein>
<gene>
    <name evidence="6" type="ORF">BV87_05090</name>
    <name evidence="8" type="ORF">DAH51_25575</name>
    <name evidence="7" type="ORF">GS397_18840</name>
</gene>
<reference evidence="7 11" key="3">
    <citation type="submission" date="2019-12" db="EMBL/GenBank/DDBJ databases">
        <title>Functional and genomic insights into the Sphingobium yanoikuyae YC-JY1, a bacterium efficiently degrading bisphenol A.</title>
        <authorList>
            <person name="Jia Y."/>
            <person name="Li X."/>
            <person name="Wang J."/>
            <person name="Eltoukhy A."/>
            <person name="Lamraoui I."/>
            <person name="Yan Y."/>
        </authorList>
    </citation>
    <scope>NUCLEOTIDE SEQUENCE [LARGE SCALE GENOMIC DNA]</scope>
    <source>
        <strain evidence="7 11">YC-JY1</strain>
    </source>
</reference>
<dbReference type="InterPro" id="IPR036388">
    <property type="entry name" value="WH-like_DNA-bd_sf"/>
</dbReference>
<dbReference type="EMBL" id="CP020925">
    <property type="protein sequence ID" value="ATP17817.1"/>
    <property type="molecule type" value="Genomic_DNA"/>
</dbReference>
<dbReference type="GO" id="GO:0003677">
    <property type="term" value="F:DNA binding"/>
    <property type="evidence" value="ECO:0007669"/>
    <property type="project" value="UniProtKB-KW"/>
</dbReference>
<reference evidence="8 10" key="2">
    <citation type="submission" date="2018-07" db="EMBL/GenBank/DDBJ databases">
        <title>Genomic and Epidemiologic Investigation of an Indolent Hospital Outbreak.</title>
        <authorList>
            <person name="Johnson R.C."/>
            <person name="Deming C."/>
            <person name="Conlan S."/>
            <person name="Zellmer C.J."/>
            <person name="Michelin A.V."/>
            <person name="Lee-Lin S."/>
            <person name="Thomas P.J."/>
            <person name="Park M."/>
            <person name="Weingarten R.A."/>
            <person name="Less J."/>
            <person name="Dekker J.P."/>
            <person name="Frank K.M."/>
            <person name="Musser K.A."/>
            <person name="Mcquiston J.R."/>
            <person name="Henderson D.K."/>
            <person name="Lau A.F."/>
            <person name="Palmore T.N."/>
            <person name="Segre J.A."/>
        </authorList>
    </citation>
    <scope>NUCLEOTIDE SEQUENCE [LARGE SCALE GENOMIC DNA]</scope>
    <source>
        <strain evidence="8 10">SK-NIH.Env6_1116</strain>
    </source>
</reference>
<dbReference type="Proteomes" id="UP000287401">
    <property type="component" value="Unassembled WGS sequence"/>
</dbReference>
<dbReference type="Pfam" id="PF00126">
    <property type="entry name" value="HTH_1"/>
    <property type="match status" value="1"/>
</dbReference>
<dbReference type="EMBL" id="QRAL01000056">
    <property type="protein sequence ID" value="RSU46635.1"/>
    <property type="molecule type" value="Genomic_DNA"/>
</dbReference>
<evidence type="ECO:0000256" key="1">
    <source>
        <dbReference type="ARBA" id="ARBA00009437"/>
    </source>
</evidence>
<dbReference type="InterPro" id="IPR036390">
    <property type="entry name" value="WH_DNA-bd_sf"/>
</dbReference>
<evidence type="ECO:0000256" key="3">
    <source>
        <dbReference type="ARBA" id="ARBA00023125"/>
    </source>
</evidence>
<feature type="domain" description="HTH lysR-type" evidence="5">
    <location>
        <begin position="6"/>
        <end position="63"/>
    </location>
</feature>
<dbReference type="InterPro" id="IPR050389">
    <property type="entry name" value="LysR-type_TF"/>
</dbReference>
<dbReference type="InterPro" id="IPR000847">
    <property type="entry name" value="LysR_HTH_N"/>
</dbReference>
<dbReference type="Gene3D" id="3.40.190.10">
    <property type="entry name" value="Periplasmic binding protein-like II"/>
    <property type="match status" value="2"/>
</dbReference>
<evidence type="ECO:0000259" key="5">
    <source>
        <dbReference type="PROSITE" id="PS50931"/>
    </source>
</evidence>
<evidence type="ECO:0000313" key="11">
    <source>
        <dbReference type="Proteomes" id="UP000464086"/>
    </source>
</evidence>
<evidence type="ECO:0000313" key="10">
    <source>
        <dbReference type="Proteomes" id="UP000287401"/>
    </source>
</evidence>
<evidence type="ECO:0000256" key="4">
    <source>
        <dbReference type="ARBA" id="ARBA00023163"/>
    </source>
</evidence>
<dbReference type="SUPFAM" id="SSF53850">
    <property type="entry name" value="Periplasmic binding protein-like II"/>
    <property type="match status" value="1"/>
</dbReference>
<dbReference type="Proteomes" id="UP000464086">
    <property type="component" value="Chromosome"/>
</dbReference>
<dbReference type="Pfam" id="PF03466">
    <property type="entry name" value="LysR_substrate"/>
    <property type="match status" value="1"/>
</dbReference>
<organism evidence="6 9">
    <name type="scientific">Sphingobium yanoikuyae</name>
    <name type="common">Sphingomonas yanoikuyae</name>
    <dbReference type="NCBI Taxonomy" id="13690"/>
    <lineage>
        <taxon>Bacteria</taxon>
        <taxon>Pseudomonadati</taxon>
        <taxon>Pseudomonadota</taxon>
        <taxon>Alphaproteobacteria</taxon>
        <taxon>Sphingomonadales</taxon>
        <taxon>Sphingomonadaceae</taxon>
        <taxon>Sphingobium</taxon>
    </lineage>
</organism>
<dbReference type="GO" id="GO:0003700">
    <property type="term" value="F:DNA-binding transcription factor activity"/>
    <property type="evidence" value="ECO:0007669"/>
    <property type="project" value="InterPro"/>
</dbReference>
<dbReference type="PROSITE" id="PS50931">
    <property type="entry name" value="HTH_LYSR"/>
    <property type="match status" value="1"/>
</dbReference>
<proteinExistence type="inferred from homology"/>
<dbReference type="PANTHER" id="PTHR30118">
    <property type="entry name" value="HTH-TYPE TRANSCRIPTIONAL REGULATOR LEUO-RELATED"/>
    <property type="match status" value="1"/>
</dbReference>
<dbReference type="PANTHER" id="PTHR30118:SF6">
    <property type="entry name" value="HTH-TYPE TRANSCRIPTIONAL REGULATOR LEUO"/>
    <property type="match status" value="1"/>
</dbReference>
<evidence type="ECO:0000313" key="6">
    <source>
        <dbReference type="EMBL" id="ATP17817.1"/>
    </source>
</evidence>
<dbReference type="AlphaFoldDB" id="A0A0J9CZM1"/>
<name>A0A0J9CZM1_SPHYA</name>
<dbReference type="Proteomes" id="UP000037029">
    <property type="component" value="Chromosome"/>
</dbReference>
<keyword evidence="3" id="KW-0238">DNA-binding</keyword>
<evidence type="ECO:0000256" key="2">
    <source>
        <dbReference type="ARBA" id="ARBA00023015"/>
    </source>
</evidence>
<evidence type="ECO:0000313" key="9">
    <source>
        <dbReference type="Proteomes" id="UP000037029"/>
    </source>
</evidence>